<dbReference type="EMBL" id="JAVRAA010000002">
    <property type="protein sequence ID" value="MDT0336092.1"/>
    <property type="molecule type" value="Genomic_DNA"/>
</dbReference>
<dbReference type="PANTHER" id="PTHR39166">
    <property type="entry name" value="BLL1166 PROTEIN"/>
    <property type="match status" value="1"/>
</dbReference>
<dbReference type="InterPro" id="IPR009267">
    <property type="entry name" value="NTP_transf_6"/>
</dbReference>
<organism evidence="1">
    <name type="scientific">Herbaspirillum huttiense subsp. nephrolepidis</name>
    <dbReference type="NCBI Taxonomy" id="3075126"/>
    <lineage>
        <taxon>Bacteria</taxon>
        <taxon>Pseudomonadati</taxon>
        <taxon>Pseudomonadota</taxon>
        <taxon>Betaproteobacteria</taxon>
        <taxon>Burkholderiales</taxon>
        <taxon>Oxalobacteraceae</taxon>
        <taxon>Herbaspirillum</taxon>
    </lineage>
</organism>
<proteinExistence type="predicted"/>
<dbReference type="Pfam" id="PF06042">
    <property type="entry name" value="NTP_transf_6"/>
    <property type="match status" value="1"/>
</dbReference>
<accession>A0AAE4G7E8</accession>
<gene>
    <name evidence="1" type="ORF">RJN63_04570</name>
</gene>
<name>A0AAE4G7E8_9BURK</name>
<dbReference type="RefSeq" id="WP_310835406.1">
    <property type="nucleotide sequence ID" value="NZ_JAVLSM010000001.1"/>
</dbReference>
<evidence type="ECO:0000313" key="1">
    <source>
        <dbReference type="EMBL" id="MDT0336092.1"/>
    </source>
</evidence>
<reference evidence="1" key="1">
    <citation type="submission" date="2023-02" db="EMBL/GenBank/DDBJ databases">
        <title>Description of Herbaspirillum huttiense subsp. nephrolepsisexaltata and Herbaspirillum huttiense subsp. lycopersicon.</title>
        <authorList>
            <person name="Poudel M."/>
            <person name="Sharma A."/>
            <person name="Goss E."/>
            <person name="Tapia J.H."/>
            <person name="Harmon C.M."/>
            <person name="Jones J.B."/>
        </authorList>
    </citation>
    <scope>NUCLEOTIDE SEQUENCE</scope>
    <source>
        <strain evidence="1">NC40101</strain>
    </source>
</reference>
<dbReference type="AlphaFoldDB" id="A0AAE4G7E8"/>
<dbReference type="PANTHER" id="PTHR39166:SF1">
    <property type="entry name" value="BLL1166 PROTEIN"/>
    <property type="match status" value="1"/>
</dbReference>
<sequence>MNLSEKFARDILLNKYNAAILESLDQLALKDAWLVAGCLFQTVWNVLAQTAPESNIKDYDIFYFDPHDLSEEGEILQQRKADEILGNLGVKIEVKNQARVHLWYREYFGYDYPRSHSAKDGIDRFLMVEVCLGVSVSSGNLEIYAPNGIHGVYSGRLTPNPLTNHADLFDEKFNSYQRRWAWLSRNDI</sequence>
<protein>
    <submittedName>
        <fullName evidence="1">Nucleotidyltransferase family protein</fullName>
    </submittedName>
</protein>
<comment type="caution">
    <text evidence="1">The sequence shown here is derived from an EMBL/GenBank/DDBJ whole genome shotgun (WGS) entry which is preliminary data.</text>
</comment>